<dbReference type="Gramene" id="Kaladp0006s0128.1.v1.1">
    <property type="protein sequence ID" value="Kaladp0006s0128.1.v1.1"/>
    <property type="gene ID" value="Kaladp0006s0128.v1.1"/>
</dbReference>
<dbReference type="GO" id="GO:0015979">
    <property type="term" value="P:photosynthesis"/>
    <property type="evidence" value="ECO:0007669"/>
    <property type="project" value="UniProtKB-KW"/>
</dbReference>
<reference evidence="8" key="1">
    <citation type="submission" date="2021-01" db="UniProtKB">
        <authorList>
            <consortium name="EnsemblPlants"/>
        </authorList>
    </citation>
    <scope>IDENTIFICATION</scope>
</reference>
<comment type="subcellular location">
    <subcellularLocation>
        <location evidence="1">Membrane</location>
    </subcellularLocation>
</comment>
<keyword evidence="4" id="KW-1133">Transmembrane helix</keyword>
<dbReference type="GO" id="GO:0009055">
    <property type="term" value="F:electron transfer activity"/>
    <property type="evidence" value="ECO:0007669"/>
    <property type="project" value="InterPro"/>
</dbReference>
<dbReference type="InterPro" id="IPR002325">
    <property type="entry name" value="Cyt_f"/>
</dbReference>
<proteinExistence type="predicted"/>
<dbReference type="EnsemblPlants" id="Kaladp0006s0128.1.v1.1">
    <property type="protein sequence ID" value="Kaladp0006s0128.1.v1.1"/>
    <property type="gene ID" value="Kaladp0006s0128.v1.1"/>
</dbReference>
<dbReference type="Gene3D" id="2.60.40.830">
    <property type="entry name" value="Cytochrome f large domain"/>
    <property type="match status" value="1"/>
</dbReference>
<dbReference type="Pfam" id="PF16639">
    <property type="entry name" value="Apocytochr_F_N"/>
    <property type="match status" value="1"/>
</dbReference>
<dbReference type="PANTHER" id="PTHR33288:SF10">
    <property type="entry name" value="CYTOCHROME F"/>
    <property type="match status" value="1"/>
</dbReference>
<evidence type="ECO:0000259" key="7">
    <source>
        <dbReference type="Pfam" id="PF16639"/>
    </source>
</evidence>
<evidence type="ECO:0000256" key="3">
    <source>
        <dbReference type="ARBA" id="ARBA00022692"/>
    </source>
</evidence>
<dbReference type="GO" id="GO:0020037">
    <property type="term" value="F:heme binding"/>
    <property type="evidence" value="ECO:0007669"/>
    <property type="project" value="InterPro"/>
</dbReference>
<dbReference type="AlphaFoldDB" id="A0A7N0RAR1"/>
<evidence type="ECO:0000313" key="8">
    <source>
        <dbReference type="EnsemblPlants" id="Kaladp0006s0128.1.v1.1"/>
    </source>
</evidence>
<dbReference type="SUPFAM" id="SSF49441">
    <property type="entry name" value="Cytochrome f, large domain"/>
    <property type="match status" value="1"/>
</dbReference>
<evidence type="ECO:0000256" key="2">
    <source>
        <dbReference type="ARBA" id="ARBA00022531"/>
    </source>
</evidence>
<dbReference type="PRINTS" id="PR00610">
    <property type="entry name" value="CYTOCHROMEF"/>
</dbReference>
<evidence type="ECO:0000256" key="5">
    <source>
        <dbReference type="ARBA" id="ARBA00023078"/>
    </source>
</evidence>
<dbReference type="GO" id="GO:0009535">
    <property type="term" value="C:chloroplast thylakoid membrane"/>
    <property type="evidence" value="ECO:0007669"/>
    <property type="project" value="TreeGrafter"/>
</dbReference>
<keyword evidence="3" id="KW-0812">Transmembrane</keyword>
<evidence type="ECO:0000313" key="9">
    <source>
        <dbReference type="Proteomes" id="UP000594263"/>
    </source>
</evidence>
<keyword evidence="5" id="KW-0793">Thylakoid</keyword>
<evidence type="ECO:0000256" key="6">
    <source>
        <dbReference type="ARBA" id="ARBA00023136"/>
    </source>
</evidence>
<dbReference type="InterPro" id="IPR024094">
    <property type="entry name" value="Cyt_f_lg_dom"/>
</dbReference>
<dbReference type="PROSITE" id="PS51010">
    <property type="entry name" value="CYTF"/>
    <property type="match status" value="1"/>
</dbReference>
<keyword evidence="6" id="KW-0472">Membrane</keyword>
<protein>
    <recommendedName>
        <fullName evidence="7">Cytochrome f large domain-containing protein</fullName>
    </recommendedName>
</protein>
<dbReference type="InterPro" id="IPR036826">
    <property type="entry name" value="Cyt_f_lg_dom_sf"/>
</dbReference>
<feature type="domain" description="Cytochrome f large" evidence="7">
    <location>
        <begin position="86"/>
        <end position="150"/>
    </location>
</feature>
<organism evidence="8 9">
    <name type="scientific">Kalanchoe fedtschenkoi</name>
    <name type="common">Lavender scallops</name>
    <name type="synonym">South American air plant</name>
    <dbReference type="NCBI Taxonomy" id="63787"/>
    <lineage>
        <taxon>Eukaryota</taxon>
        <taxon>Viridiplantae</taxon>
        <taxon>Streptophyta</taxon>
        <taxon>Embryophyta</taxon>
        <taxon>Tracheophyta</taxon>
        <taxon>Spermatophyta</taxon>
        <taxon>Magnoliopsida</taxon>
        <taxon>eudicotyledons</taxon>
        <taxon>Gunneridae</taxon>
        <taxon>Pentapetalae</taxon>
        <taxon>Saxifragales</taxon>
        <taxon>Crassulaceae</taxon>
        <taxon>Kalanchoe</taxon>
    </lineage>
</organism>
<evidence type="ECO:0000256" key="1">
    <source>
        <dbReference type="ARBA" id="ARBA00004370"/>
    </source>
</evidence>
<dbReference type="GO" id="GO:0005506">
    <property type="term" value="F:iron ion binding"/>
    <property type="evidence" value="ECO:0007669"/>
    <property type="project" value="InterPro"/>
</dbReference>
<evidence type="ECO:0000256" key="4">
    <source>
        <dbReference type="ARBA" id="ARBA00022989"/>
    </source>
</evidence>
<sequence length="182" mass="20109">MSFNIIPRSKCYSLFPILSGLVEPSLRNFKIALSNGLFSPVGIGASPIEEPFLAESSSPGIPDEGTLGEPPTPTTVHVRSILDLTNCPSYLLIPEGFELAPPDRILPEMKEKIGNLSFQSYRPTKKNILVIGPVPGQKYSEITFPILSRDLVLLIFYKKCLLINLIILELARKYLGLRLLGE</sequence>
<keyword evidence="9" id="KW-1185">Reference proteome</keyword>
<keyword evidence="2" id="KW-0602">Photosynthesis</keyword>
<dbReference type="Proteomes" id="UP000594263">
    <property type="component" value="Unplaced"/>
</dbReference>
<dbReference type="PANTHER" id="PTHR33288">
    <property type="match status" value="1"/>
</dbReference>
<name>A0A7N0RAR1_KALFE</name>
<accession>A0A7N0RAR1</accession>